<name>A0A0K0JDR6_BRUMA</name>
<sequence>MHYPNNNLDPKCEPFSSEEKEAAVAQHEGLKHRCTGERRPCFIGNIRNNAICIIANSIPIAFGVYTENKYPFDGKEILRLYWNCSD</sequence>
<proteinExistence type="predicted"/>
<evidence type="ECO:0000313" key="1">
    <source>
        <dbReference type="EMBL" id="CDP94902.1"/>
    </source>
</evidence>
<organism evidence="1">
    <name type="scientific">Brugia malayi</name>
    <name type="common">Filarial nematode worm</name>
    <dbReference type="NCBI Taxonomy" id="6279"/>
    <lineage>
        <taxon>Eukaryota</taxon>
        <taxon>Metazoa</taxon>
        <taxon>Ecdysozoa</taxon>
        <taxon>Nematoda</taxon>
        <taxon>Chromadorea</taxon>
        <taxon>Rhabditida</taxon>
        <taxon>Spirurina</taxon>
        <taxon>Spiruromorpha</taxon>
        <taxon>Filarioidea</taxon>
        <taxon>Onchocercidae</taxon>
        <taxon>Brugia</taxon>
    </lineage>
</organism>
<reference evidence="1" key="2">
    <citation type="submission" date="2012-12" db="EMBL/GenBank/DDBJ databases">
        <authorList>
            <person name="Gao Y.W."/>
            <person name="Fan S.T."/>
            <person name="Sun H.T."/>
            <person name="Wang Z."/>
            <person name="Gao X.L."/>
            <person name="Li Y.G."/>
            <person name="Wang T.C."/>
            <person name="Zhang K."/>
            <person name="Xu W.W."/>
            <person name="Yu Z.J."/>
            <person name="Xia X.Z."/>
        </authorList>
    </citation>
    <scope>NUCLEOTIDE SEQUENCE</scope>
    <source>
        <strain evidence="1">FR3</strain>
    </source>
</reference>
<dbReference type="AlphaFoldDB" id="A0A0K0JDR6"/>
<dbReference type="EMBL" id="LN856931">
    <property type="protein sequence ID" value="CDP94902.1"/>
    <property type="molecule type" value="Genomic_DNA"/>
</dbReference>
<gene>
    <name evidence="1" type="ORF">Bm423</name>
    <name evidence="1" type="ORF">BM_Bm423</name>
</gene>
<reference evidence="1" key="1">
    <citation type="journal article" date="2007" name="Science">
        <title>Draft genome of the filarial nematode parasite Brugia malayi.</title>
        <authorList>
            <person name="Ghedin E."/>
            <person name="Wang S."/>
            <person name="Spiro D."/>
            <person name="Caler E."/>
            <person name="Zhao Q."/>
            <person name="Crabtree J."/>
            <person name="Allen J.E."/>
            <person name="Delcher A.L."/>
            <person name="Guiliano D.B."/>
            <person name="Miranda-Saavedra D."/>
            <person name="Angiuoli S.V."/>
            <person name="Creasy T."/>
            <person name="Amedeo P."/>
            <person name="Haas B."/>
            <person name="El-Sayed N.M."/>
            <person name="Wortman J.R."/>
            <person name="Feldblyum T."/>
            <person name="Tallon L."/>
            <person name="Schatz M."/>
            <person name="Shumway M."/>
            <person name="Koo H."/>
            <person name="Salzberg S.L."/>
            <person name="Schobel S."/>
            <person name="Pertea M."/>
            <person name="Pop M."/>
            <person name="White O."/>
            <person name="Barton G.J."/>
            <person name="Carlow C.K."/>
            <person name="Crawford M.J."/>
            <person name="Daub J."/>
            <person name="Dimmic M.W."/>
            <person name="Estes C.F."/>
            <person name="Foster J.M."/>
            <person name="Ganatra M."/>
            <person name="Gregory W.F."/>
            <person name="Johnson N.M."/>
            <person name="Jin J."/>
            <person name="Komuniecki R."/>
            <person name="Korf I."/>
            <person name="Kumar S."/>
            <person name="Laney S."/>
            <person name="Li B.W."/>
            <person name="Li W."/>
            <person name="Lindblom T.H."/>
            <person name="Lustigman S."/>
            <person name="Ma D."/>
            <person name="Maina C.V."/>
            <person name="Martin D.M."/>
            <person name="McCarter J.P."/>
            <person name="McReynolds L."/>
            <person name="Mitreva M."/>
            <person name="Nutman T.B."/>
            <person name="Parkinson J."/>
            <person name="Peregrin-Alvarez J.M."/>
            <person name="Poole C."/>
            <person name="Ren Q."/>
            <person name="Saunders L."/>
            <person name="Sluder A.E."/>
            <person name="Smith K."/>
            <person name="Stanke M."/>
            <person name="Unnasch T.R."/>
            <person name="Ware J."/>
            <person name="Wei A.D."/>
            <person name="Weil G."/>
            <person name="Williams D.J."/>
            <person name="Zhang Y."/>
            <person name="Williams S.A."/>
            <person name="Fraser-Liggett C."/>
            <person name="Slatko B."/>
            <person name="Blaxter M.L."/>
            <person name="Scott A.L."/>
        </authorList>
    </citation>
    <scope>NUCLEOTIDE SEQUENCE</scope>
    <source>
        <strain evidence="1">FR3</strain>
    </source>
</reference>
<protein>
    <submittedName>
        <fullName evidence="1">Bm423</fullName>
    </submittedName>
</protein>
<accession>A0A0K0JDR6</accession>